<evidence type="ECO:0000256" key="1">
    <source>
        <dbReference type="SAM" id="Coils"/>
    </source>
</evidence>
<protein>
    <submittedName>
        <fullName evidence="3">OLC1v1012151C1</fullName>
    </submittedName>
</protein>
<feature type="region of interest" description="Disordered" evidence="2">
    <location>
        <begin position="27"/>
        <end position="58"/>
    </location>
</feature>
<keyword evidence="1" id="KW-0175">Coiled coil</keyword>
<evidence type="ECO:0000313" key="3">
    <source>
        <dbReference type="EMBL" id="CAI9111828.1"/>
    </source>
</evidence>
<organism evidence="3 4">
    <name type="scientific">Oldenlandia corymbosa var. corymbosa</name>
    <dbReference type="NCBI Taxonomy" id="529605"/>
    <lineage>
        <taxon>Eukaryota</taxon>
        <taxon>Viridiplantae</taxon>
        <taxon>Streptophyta</taxon>
        <taxon>Embryophyta</taxon>
        <taxon>Tracheophyta</taxon>
        <taxon>Spermatophyta</taxon>
        <taxon>Magnoliopsida</taxon>
        <taxon>eudicotyledons</taxon>
        <taxon>Gunneridae</taxon>
        <taxon>Pentapetalae</taxon>
        <taxon>asterids</taxon>
        <taxon>lamiids</taxon>
        <taxon>Gentianales</taxon>
        <taxon>Rubiaceae</taxon>
        <taxon>Rubioideae</taxon>
        <taxon>Spermacoceae</taxon>
        <taxon>Hedyotis-Oldenlandia complex</taxon>
        <taxon>Oldenlandia</taxon>
    </lineage>
</organism>
<dbReference type="Proteomes" id="UP001161247">
    <property type="component" value="Chromosome 7"/>
</dbReference>
<feature type="coiled-coil region" evidence="1">
    <location>
        <begin position="401"/>
        <end position="456"/>
    </location>
</feature>
<sequence>MPKLLKRNKDGAGVPTDVAAEKIDKKLASCSSSSASSKTQKQNAHPGGTVDLPDGVPEDSVLKGGSEAVVVPVDQGASGTSPILFATPEGAIRWSHPSLDTAPLPYLKWGKADKRKRIAEVRLGNSHKKCKPVALPPKVQTAENHLTICPNPTAAEKGLEVCSGLSGAELLSEIQSRVPRFKEQGRPAQKGVIELASRLQEMETAQNEALKMCDDLRGKIQEQWKKNASDLKAQENCMLQLRGECAKLKGERGVFLRTLIKKFLESYGFMQLLGKLTNPILAFGRHQAVERLSSVQNLPHCFMRGFDMSAEERLNYTIISIIKDPNCKFPLIEYLAGLSEPLSLEELENLEEDHNVEMDNVPTAPPDNDDAVLFDTECFQRAAMEKLEVSSEVTKFPWKRVVELEAKLQDMETAHNETQKTFDDLRGKMEERTAELKAREDRIVELEEECAKLKGERGPYLRTLIRKFLQSKGFSKCLRGLDRSAEERQNYTFVSRIQDENLEFPLIEYLAGRSDALSLEELENLKEDQNVDMDSVPTAAMDDENAVPFDMEDDAECVQQDAMEGFEVSTKEDRVISPVVSLARDDSPFDEDENAYEWESESEQQVESDLPDVIILGWKNTTKARPGPTEKLQEPCDYSLITIKWQEEEIKRLESLIEGARATAKYWNDEAVISHAEIEELKKTLEDSSEEIDHLENLIEGARAAAKYWKDEAVISQAEVEELKKKIEDDYENLCEEEEKRGELEAQLEQLYSDRRFLMVEGIPMVARKLLQSDEVHQILRQLCKEVRVKAEAKAAHKLRKKYFPQVLMAELPFCYNGNFKAKMENIYKQLVEKKYKYLEDIASNPDISIENFQKLESQKPSSRVHGGMENEVPPPPPPAEYWWNYNDGWLMLKD</sequence>
<dbReference type="EMBL" id="OX459124">
    <property type="protein sequence ID" value="CAI9111828.1"/>
    <property type="molecule type" value="Genomic_DNA"/>
</dbReference>
<evidence type="ECO:0000256" key="2">
    <source>
        <dbReference type="SAM" id="MobiDB-lite"/>
    </source>
</evidence>
<feature type="coiled-coil region" evidence="1">
    <location>
        <begin position="643"/>
        <end position="737"/>
    </location>
</feature>
<reference evidence="3" key="1">
    <citation type="submission" date="2023-03" db="EMBL/GenBank/DDBJ databases">
        <authorList>
            <person name="Julca I."/>
        </authorList>
    </citation>
    <scope>NUCLEOTIDE SEQUENCE</scope>
</reference>
<gene>
    <name evidence="3" type="ORF">OLC1_LOCUS19131</name>
</gene>
<accession>A0AAV1DYQ1</accession>
<evidence type="ECO:0000313" key="4">
    <source>
        <dbReference type="Proteomes" id="UP001161247"/>
    </source>
</evidence>
<keyword evidence="4" id="KW-1185">Reference proteome</keyword>
<feature type="compositionally biased region" description="Low complexity" evidence="2">
    <location>
        <begin position="28"/>
        <end position="37"/>
    </location>
</feature>
<name>A0AAV1DYQ1_OLDCO</name>
<proteinExistence type="predicted"/>
<dbReference type="AlphaFoldDB" id="A0AAV1DYQ1"/>